<dbReference type="Proteomes" id="UP000076420">
    <property type="component" value="Unassembled WGS sequence"/>
</dbReference>
<dbReference type="Pfam" id="PF00431">
    <property type="entry name" value="CUB"/>
    <property type="match status" value="1"/>
</dbReference>
<accession>A0A2C9LA25</accession>
<evidence type="ECO:0000259" key="3">
    <source>
        <dbReference type="PROSITE" id="PS01180"/>
    </source>
</evidence>
<dbReference type="PANTHER" id="PTHR24255:SF31">
    <property type="entry name" value="CUBILIN-LIKE PROTEIN"/>
    <property type="match status" value="1"/>
</dbReference>
<evidence type="ECO:0000313" key="5">
    <source>
        <dbReference type="Proteomes" id="UP000076420"/>
    </source>
</evidence>
<organism evidence="4 5">
    <name type="scientific">Biomphalaria glabrata</name>
    <name type="common">Bloodfluke planorb</name>
    <name type="synonym">Freshwater snail</name>
    <dbReference type="NCBI Taxonomy" id="6526"/>
    <lineage>
        <taxon>Eukaryota</taxon>
        <taxon>Metazoa</taxon>
        <taxon>Spiralia</taxon>
        <taxon>Lophotrochozoa</taxon>
        <taxon>Mollusca</taxon>
        <taxon>Gastropoda</taxon>
        <taxon>Heterobranchia</taxon>
        <taxon>Euthyneura</taxon>
        <taxon>Panpulmonata</taxon>
        <taxon>Hygrophila</taxon>
        <taxon>Lymnaeoidea</taxon>
        <taxon>Planorbidae</taxon>
        <taxon>Biomphalaria</taxon>
    </lineage>
</organism>
<dbReference type="Gene3D" id="2.60.120.290">
    <property type="entry name" value="Spermadhesin, CUB domain"/>
    <property type="match status" value="1"/>
</dbReference>
<dbReference type="VEuPathDB" id="VectorBase:BGLAX_052172"/>
<dbReference type="PANTHER" id="PTHR24255">
    <property type="entry name" value="COMPLEMENT COMPONENT 1, S SUBCOMPONENT-RELATED"/>
    <property type="match status" value="1"/>
</dbReference>
<evidence type="ECO:0000256" key="1">
    <source>
        <dbReference type="ARBA" id="ARBA00023157"/>
    </source>
</evidence>
<keyword evidence="1" id="KW-1015">Disulfide bond</keyword>
<dbReference type="GO" id="GO:0005615">
    <property type="term" value="C:extracellular space"/>
    <property type="evidence" value="ECO:0007669"/>
    <property type="project" value="TreeGrafter"/>
</dbReference>
<gene>
    <name evidence="4" type="primary">106058571</name>
</gene>
<evidence type="ECO:0000256" key="2">
    <source>
        <dbReference type="PROSITE-ProRule" id="PRU00059"/>
    </source>
</evidence>
<dbReference type="SMART" id="SM00042">
    <property type="entry name" value="CUB"/>
    <property type="match status" value="1"/>
</dbReference>
<dbReference type="GO" id="GO:0004252">
    <property type="term" value="F:serine-type endopeptidase activity"/>
    <property type="evidence" value="ECO:0007669"/>
    <property type="project" value="TreeGrafter"/>
</dbReference>
<dbReference type="PROSITE" id="PS01180">
    <property type="entry name" value="CUB"/>
    <property type="match status" value="1"/>
</dbReference>
<dbReference type="SUPFAM" id="SSF49854">
    <property type="entry name" value="Spermadhesin, CUB domain"/>
    <property type="match status" value="1"/>
</dbReference>
<dbReference type="EnsemblMetazoa" id="BGLB028619-RA">
    <property type="protein sequence ID" value="BGLB028619-PA"/>
    <property type="gene ID" value="BGLB028619"/>
</dbReference>
<dbReference type="InterPro" id="IPR000859">
    <property type="entry name" value="CUB_dom"/>
</dbReference>
<dbReference type="VEuPathDB" id="VectorBase:BGLB028619"/>
<reference evidence="4" key="1">
    <citation type="submission" date="2020-05" db="UniProtKB">
        <authorList>
            <consortium name="EnsemblMetazoa"/>
        </authorList>
    </citation>
    <scope>IDENTIFICATION</scope>
    <source>
        <strain evidence="4">BB02</strain>
    </source>
</reference>
<dbReference type="CDD" id="cd00041">
    <property type="entry name" value="CUB"/>
    <property type="match status" value="1"/>
</dbReference>
<name>A0A2C9LA25_BIOGL</name>
<sequence length="192" mass="21617">MCLDNEAQVIPGTTLEIKSPNYDNGFYSTNTRCHVTLKSDSQDLLLTLNIKTLDLELYIVMCDFDYLCINGVRYCGNWASGNVFQYILPAYNEFTLNFKTDYSVNARGFDIVISAAQYNNETVNIIKTGVGKDSSSLQTQPLTLDNLNYQDICGVDARETGISYPGAPSVYNSTTYYQYTTNNPWYCDSTSY</sequence>
<dbReference type="KEGG" id="bgt:106058571"/>
<comment type="caution">
    <text evidence="2">Lacks conserved residue(s) required for the propagation of feature annotation.</text>
</comment>
<dbReference type="InterPro" id="IPR035914">
    <property type="entry name" value="Sperma_CUB_dom_sf"/>
</dbReference>
<protein>
    <recommendedName>
        <fullName evidence="3">CUB domain-containing protein</fullName>
    </recommendedName>
</protein>
<evidence type="ECO:0000313" key="4">
    <source>
        <dbReference type="EnsemblMetazoa" id="BGLB028619-PA"/>
    </source>
</evidence>
<dbReference type="AlphaFoldDB" id="A0A2C9LA25"/>
<feature type="domain" description="CUB" evidence="3">
    <location>
        <begin position="2"/>
        <end position="116"/>
    </location>
</feature>
<dbReference type="OrthoDB" id="6079248at2759"/>
<proteinExistence type="predicted"/>